<proteinExistence type="predicted"/>
<evidence type="ECO:0000313" key="2">
    <source>
        <dbReference type="Proteomes" id="UP001156560"/>
    </source>
</evidence>
<accession>A0AA47JIV6</accession>
<evidence type="ECO:0000313" key="1">
    <source>
        <dbReference type="EMBL" id="WAT91607.1"/>
    </source>
</evidence>
<dbReference type="AlphaFoldDB" id="A0AA47JIV6"/>
<dbReference type="Proteomes" id="UP001156560">
    <property type="component" value="Chromosome 1"/>
</dbReference>
<dbReference type="RefSeq" id="WP_025792261.1">
    <property type="nucleotide sequence ID" value="NZ_CP040101.1"/>
</dbReference>
<reference evidence="1" key="1">
    <citation type="submission" date="2022-12" db="EMBL/GenBank/DDBJ databases">
        <title>Vibrio parahaemolyticus become highly virulent by producing novel Tc toxins.</title>
        <authorList>
            <person name="Yang F."/>
            <person name="You Y."/>
            <person name="Lai Q."/>
            <person name="Xu L."/>
            <person name="Li F."/>
        </authorList>
    </citation>
    <scope>NUCLEOTIDE SEQUENCE</scope>
    <source>
        <strain evidence="1">Vp-HL-202005</strain>
    </source>
</reference>
<dbReference type="EMBL" id="CP114194">
    <property type="protein sequence ID" value="WAT91607.1"/>
    <property type="molecule type" value="Genomic_DNA"/>
</dbReference>
<sequence length="68" mass="8283">MIEQRRKFFEVTENYATIEFHFLETDIRTFEIAYDVLTSYANELLILSTEKILEENLKKVYRYADGFY</sequence>
<gene>
    <name evidence="1" type="ORF">O1Q84_07220</name>
</gene>
<protein>
    <submittedName>
        <fullName evidence="1">Uncharacterized protein</fullName>
    </submittedName>
</protein>
<organism evidence="1 2">
    <name type="scientific">Vibrio parahaemolyticus</name>
    <dbReference type="NCBI Taxonomy" id="670"/>
    <lineage>
        <taxon>Bacteria</taxon>
        <taxon>Pseudomonadati</taxon>
        <taxon>Pseudomonadota</taxon>
        <taxon>Gammaproteobacteria</taxon>
        <taxon>Vibrionales</taxon>
        <taxon>Vibrionaceae</taxon>
        <taxon>Vibrio</taxon>
    </lineage>
</organism>
<name>A0AA47JIV6_VIBPH</name>